<protein>
    <recommendedName>
        <fullName evidence="3">Peptidase C45 hydrolase domain-containing protein</fullName>
    </recommendedName>
</protein>
<feature type="chain" id="PRO_5027709226" description="Peptidase C45 hydrolase domain-containing protein" evidence="2">
    <location>
        <begin position="27"/>
        <end position="469"/>
    </location>
</feature>
<dbReference type="PANTHER" id="PTHR34180:SF1">
    <property type="entry name" value="BETA-ALANYL-DOPAMINE_CARCININE HYDROLASE"/>
    <property type="match status" value="1"/>
</dbReference>
<dbReference type="InterPro" id="IPR029055">
    <property type="entry name" value="Ntn_hydrolases_N"/>
</dbReference>
<keyword evidence="1" id="KW-0472">Membrane</keyword>
<dbReference type="InterPro" id="IPR047801">
    <property type="entry name" value="Peptidase_C45"/>
</dbReference>
<dbReference type="AlphaFoldDB" id="A0A6S6UJ01"/>
<feature type="transmembrane region" description="Helical" evidence="1">
    <location>
        <begin position="427"/>
        <end position="445"/>
    </location>
</feature>
<sequence length="469" mass="52922">MTTMRFYYLFCLKSCVLFIAYSSVYAGPTSPPQTGKIPIIHIYADTLPSTDIGLETGRQTKALFPDIEHRYDQHLATIIKPSQYQQLLEQNLPTLLKNMDQAYREELDGVASAWLLTRTNKLGDGLLSLDEYHLLNLLPDLGMAPDGSGLGVMGKASGENGPIVGRNMDWSSSPELRSLQTLTVYHYRDKTIVNIGFAGILSMMTGFNDQGLFLAYFNTEAYSPYQQTYQPPKNVRSAAFETRKALENSHSIKQASHLLSKQAFGFSHAILMADKKTVQVLEYPANGTAKIRTWDSATHTNRPWNRTQQIGVVDCHLLATLPNNCNLVKDSYHWERLRDMAQFSPSQPANVQTVSQILFDTANASYEIFNQYTLESLIFLPVSGSLYLYTTPMNGTHPSSPIHQPYLDLLPTKHRHKSSKYDLNFTLYSWLLLLTMVGIAVWVSLTPSKIIIFHMGFKKFKERLASILK</sequence>
<dbReference type="InterPro" id="IPR005079">
    <property type="entry name" value="Peptidase_C45_hydrolase"/>
</dbReference>
<gene>
    <name evidence="4" type="ORF">HELGO_WM9201</name>
</gene>
<dbReference type="SUPFAM" id="SSF56235">
    <property type="entry name" value="N-terminal nucleophile aminohydrolases (Ntn hydrolases)"/>
    <property type="match status" value="1"/>
</dbReference>
<reference evidence="4" key="1">
    <citation type="submission" date="2020-01" db="EMBL/GenBank/DDBJ databases">
        <authorList>
            <person name="Meier V. D."/>
            <person name="Meier V D."/>
        </authorList>
    </citation>
    <scope>NUCLEOTIDE SEQUENCE</scope>
    <source>
        <strain evidence="4">HLG_WM_MAG_07</strain>
    </source>
</reference>
<keyword evidence="2" id="KW-0732">Signal</keyword>
<dbReference type="NCBIfam" id="NF040521">
    <property type="entry name" value="C45_proenzyme"/>
    <property type="match status" value="1"/>
</dbReference>
<feature type="domain" description="Peptidase C45 hydrolase" evidence="3">
    <location>
        <begin position="158"/>
        <end position="372"/>
    </location>
</feature>
<feature type="signal peptide" evidence="2">
    <location>
        <begin position="1"/>
        <end position="26"/>
    </location>
</feature>
<evidence type="ECO:0000313" key="4">
    <source>
        <dbReference type="EMBL" id="CAA6828350.1"/>
    </source>
</evidence>
<evidence type="ECO:0000259" key="3">
    <source>
        <dbReference type="Pfam" id="PF03417"/>
    </source>
</evidence>
<dbReference type="Pfam" id="PF03417">
    <property type="entry name" value="AAT"/>
    <property type="match status" value="1"/>
</dbReference>
<dbReference type="PANTHER" id="PTHR34180">
    <property type="entry name" value="PEPTIDASE C45"/>
    <property type="match status" value="1"/>
</dbReference>
<evidence type="ECO:0000256" key="1">
    <source>
        <dbReference type="SAM" id="Phobius"/>
    </source>
</evidence>
<accession>A0A6S6UJ01</accession>
<evidence type="ECO:0000256" key="2">
    <source>
        <dbReference type="SAM" id="SignalP"/>
    </source>
</evidence>
<proteinExistence type="predicted"/>
<keyword evidence="1" id="KW-1133">Transmembrane helix</keyword>
<keyword evidence="1" id="KW-0812">Transmembrane</keyword>
<name>A0A6S6UJ01_9GAMM</name>
<dbReference type="Gene3D" id="3.60.60.10">
    <property type="entry name" value="Penicillin V Acylase, Chain A"/>
    <property type="match status" value="1"/>
</dbReference>
<dbReference type="InterPro" id="IPR047794">
    <property type="entry name" value="C45_proenzyme-like"/>
</dbReference>
<organism evidence="4">
    <name type="scientific">uncultured Thiotrichaceae bacterium</name>
    <dbReference type="NCBI Taxonomy" id="298394"/>
    <lineage>
        <taxon>Bacteria</taxon>
        <taxon>Pseudomonadati</taxon>
        <taxon>Pseudomonadota</taxon>
        <taxon>Gammaproteobacteria</taxon>
        <taxon>Thiotrichales</taxon>
        <taxon>Thiotrichaceae</taxon>
        <taxon>environmental samples</taxon>
    </lineage>
</organism>
<dbReference type="EMBL" id="CACVAY010000148">
    <property type="protein sequence ID" value="CAA6828350.1"/>
    <property type="molecule type" value="Genomic_DNA"/>
</dbReference>